<evidence type="ECO:0000313" key="4">
    <source>
        <dbReference type="Proteomes" id="UP000274483"/>
    </source>
</evidence>
<name>A0ABM7C8R9_9FLAO</name>
<dbReference type="PROSITE" id="PS51257">
    <property type="entry name" value="PROKAR_LIPOPROTEIN"/>
    <property type="match status" value="1"/>
</dbReference>
<dbReference type="EMBL" id="CP034158">
    <property type="protein sequence ID" value="AZI67393.1"/>
    <property type="molecule type" value="Genomic_DNA"/>
</dbReference>
<sequence>MKKTLIFACSALLFLSSCSIKSDNGFPMNFEAKEGTGMITNKEFAGNFDEIKVSQSIKAEIVKSNTEKVILSAPSDIINDVLVENENGKLFIHFKRGLNISSRNVSVKIFAKDFTRVEANSSASISIRDKFTQDKTAVKVGSSASINGNLEANQLSLDVSSSGSFSGKIWAVDLEAEVSSSGDIVVSGETKNANLHASSSGTLDARKVTAVNAEIEASSSGSASIMVKNQLAANASSSGDITVKRAGNLNIISQNKSSGGSISIQ</sequence>
<evidence type="ECO:0000259" key="2">
    <source>
        <dbReference type="Pfam" id="PF10988"/>
    </source>
</evidence>
<accession>A0ABM7C8R9</accession>
<dbReference type="RefSeq" id="WP_124757830.1">
    <property type="nucleotide sequence ID" value="NZ_CBCRWA010000002.1"/>
</dbReference>
<dbReference type="Pfam" id="PF10988">
    <property type="entry name" value="DUF2807"/>
    <property type="match status" value="1"/>
</dbReference>
<dbReference type="InterPro" id="IPR021255">
    <property type="entry name" value="DUF2807"/>
</dbReference>
<evidence type="ECO:0000256" key="1">
    <source>
        <dbReference type="SAM" id="SignalP"/>
    </source>
</evidence>
<feature type="chain" id="PRO_5045633719" evidence="1">
    <location>
        <begin position="23"/>
        <end position="265"/>
    </location>
</feature>
<keyword evidence="1" id="KW-0732">Signal</keyword>
<reference evidence="3 4" key="1">
    <citation type="submission" date="2018-11" db="EMBL/GenBank/DDBJ databases">
        <title>Proposal to divide the Flavobacteriaceae and reorganize its genera based on Amino Acid Identity values calculated from whole genome sequences.</title>
        <authorList>
            <person name="Nicholson A.C."/>
            <person name="Gulvik C.A."/>
            <person name="Whitney A.M."/>
            <person name="Humrighouse B.W."/>
            <person name="Bell M."/>
            <person name="Holmes B."/>
            <person name="Steigerwalt A.G."/>
            <person name="Villarma A."/>
            <person name="Sheth M."/>
            <person name="Batra D."/>
            <person name="Pryor J."/>
            <person name="Bernardet J.-F."/>
            <person name="Hugo C."/>
            <person name="Kampfer P."/>
            <person name="Newman J.D."/>
            <person name="McQuiston J.R."/>
        </authorList>
    </citation>
    <scope>NUCLEOTIDE SEQUENCE [LARGE SCALE GENOMIC DNA]</scope>
    <source>
        <strain evidence="3 4">H3001</strain>
    </source>
</reference>
<feature type="domain" description="Putative auto-transporter adhesin head GIN" evidence="2">
    <location>
        <begin position="47"/>
        <end position="244"/>
    </location>
</feature>
<gene>
    <name evidence="3" type="ORF">EIB71_06805</name>
</gene>
<evidence type="ECO:0000313" key="3">
    <source>
        <dbReference type="EMBL" id="AZI67393.1"/>
    </source>
</evidence>
<protein>
    <submittedName>
        <fullName evidence="3">DUF2807 domain-containing protein</fullName>
    </submittedName>
</protein>
<dbReference type="Gene3D" id="2.160.20.120">
    <property type="match status" value="1"/>
</dbReference>
<proteinExistence type="predicted"/>
<keyword evidence="4" id="KW-1185">Reference proteome</keyword>
<feature type="signal peptide" evidence="1">
    <location>
        <begin position="1"/>
        <end position="22"/>
    </location>
</feature>
<organism evidence="3 4">
    <name type="scientific">Kaistella daneshvariae</name>
    <dbReference type="NCBI Taxonomy" id="2487074"/>
    <lineage>
        <taxon>Bacteria</taxon>
        <taxon>Pseudomonadati</taxon>
        <taxon>Bacteroidota</taxon>
        <taxon>Flavobacteriia</taxon>
        <taxon>Flavobacteriales</taxon>
        <taxon>Weeksellaceae</taxon>
        <taxon>Chryseobacterium group</taxon>
        <taxon>Kaistella</taxon>
    </lineage>
</organism>
<dbReference type="Proteomes" id="UP000274483">
    <property type="component" value="Chromosome"/>
</dbReference>